<keyword evidence="9" id="KW-1185">Reference proteome</keyword>
<proteinExistence type="predicted"/>
<evidence type="ECO:0000256" key="6">
    <source>
        <dbReference type="SAM" id="Phobius"/>
    </source>
</evidence>
<dbReference type="GO" id="GO:0015920">
    <property type="term" value="P:lipopolysaccharide transport"/>
    <property type="evidence" value="ECO:0007669"/>
    <property type="project" value="TreeGrafter"/>
</dbReference>
<evidence type="ECO:0000256" key="5">
    <source>
        <dbReference type="ARBA" id="ARBA00023136"/>
    </source>
</evidence>
<evidence type="ECO:0000313" key="9">
    <source>
        <dbReference type="Proteomes" id="UP000578697"/>
    </source>
</evidence>
<keyword evidence="2" id="KW-1003">Cell membrane</keyword>
<evidence type="ECO:0000313" key="10">
    <source>
        <dbReference type="Proteomes" id="UP000593591"/>
    </source>
</evidence>
<gene>
    <name evidence="8" type="ORF">DYE49_08180</name>
    <name evidence="7" type="ORF">HNP77_000185</name>
</gene>
<dbReference type="Pfam" id="PF03739">
    <property type="entry name" value="LptF_LptG"/>
    <property type="match status" value="1"/>
</dbReference>
<name>A0A840SEH4_9SPIR</name>
<keyword evidence="3 6" id="KW-0812">Transmembrane</keyword>
<feature type="transmembrane region" description="Helical" evidence="6">
    <location>
        <begin position="299"/>
        <end position="316"/>
    </location>
</feature>
<evidence type="ECO:0000313" key="8">
    <source>
        <dbReference type="EMBL" id="QOS40433.1"/>
    </source>
</evidence>
<dbReference type="GO" id="GO:0043190">
    <property type="term" value="C:ATP-binding cassette (ABC) transporter complex"/>
    <property type="evidence" value="ECO:0007669"/>
    <property type="project" value="TreeGrafter"/>
</dbReference>
<organism evidence="7 9">
    <name type="scientific">Treponema rectale</name>
    <dbReference type="NCBI Taxonomy" id="744512"/>
    <lineage>
        <taxon>Bacteria</taxon>
        <taxon>Pseudomonadati</taxon>
        <taxon>Spirochaetota</taxon>
        <taxon>Spirochaetia</taxon>
        <taxon>Spirochaetales</taxon>
        <taxon>Treponemataceae</taxon>
        <taxon>Treponema</taxon>
    </lineage>
</organism>
<dbReference type="EMBL" id="CP031517">
    <property type="protein sequence ID" value="QOS40433.1"/>
    <property type="molecule type" value="Genomic_DNA"/>
</dbReference>
<keyword evidence="5 6" id="KW-0472">Membrane</keyword>
<evidence type="ECO:0000256" key="1">
    <source>
        <dbReference type="ARBA" id="ARBA00004651"/>
    </source>
</evidence>
<dbReference type="Proteomes" id="UP000593591">
    <property type="component" value="Chromosome"/>
</dbReference>
<evidence type="ECO:0000256" key="2">
    <source>
        <dbReference type="ARBA" id="ARBA00022475"/>
    </source>
</evidence>
<dbReference type="PANTHER" id="PTHR33529:SF6">
    <property type="entry name" value="YJGP_YJGQ FAMILY PERMEASE"/>
    <property type="match status" value="1"/>
</dbReference>
<keyword evidence="4 6" id="KW-1133">Transmembrane helix</keyword>
<feature type="transmembrane region" description="Helical" evidence="6">
    <location>
        <begin position="275"/>
        <end position="292"/>
    </location>
</feature>
<dbReference type="EMBL" id="JACHFR010000001">
    <property type="protein sequence ID" value="MBB5217841.1"/>
    <property type="molecule type" value="Genomic_DNA"/>
</dbReference>
<feature type="transmembrane region" description="Helical" evidence="6">
    <location>
        <begin position="59"/>
        <end position="76"/>
    </location>
</feature>
<evidence type="ECO:0000313" key="7">
    <source>
        <dbReference type="EMBL" id="MBB5217841.1"/>
    </source>
</evidence>
<dbReference type="RefSeq" id="WP_184651286.1">
    <property type="nucleotide sequence ID" value="NZ_JACHFR010000001.1"/>
</dbReference>
<feature type="transmembrane region" description="Helical" evidence="6">
    <location>
        <begin position="336"/>
        <end position="354"/>
    </location>
</feature>
<dbReference type="KEGG" id="trc:DYE49_08180"/>
<dbReference type="AlphaFoldDB" id="A0A840SEH4"/>
<accession>A0A840SEH4</accession>
<evidence type="ECO:0000256" key="4">
    <source>
        <dbReference type="ARBA" id="ARBA00022989"/>
    </source>
</evidence>
<reference evidence="7 9" key="2">
    <citation type="submission" date="2020-08" db="EMBL/GenBank/DDBJ databases">
        <title>Genomic Encyclopedia of Type Strains, Phase IV (KMG-IV): sequencing the most valuable type-strain genomes for metagenomic binning, comparative biology and taxonomic classification.</title>
        <authorList>
            <person name="Goeker M."/>
        </authorList>
    </citation>
    <scope>NUCLEOTIDE SEQUENCE [LARGE SCALE GENOMIC DNA]</scope>
    <source>
        <strain evidence="7 9">DSM 103679</strain>
    </source>
</reference>
<comment type="subcellular location">
    <subcellularLocation>
        <location evidence="1">Cell membrane</location>
        <topology evidence="1">Multi-pass membrane protein</topology>
    </subcellularLocation>
</comment>
<feature type="transmembrane region" description="Helical" evidence="6">
    <location>
        <begin position="88"/>
        <end position="116"/>
    </location>
</feature>
<sequence length="356" mass="40640">MKLVVYMLKKFFGIFLGSLLFFILVLMLTDLLMNLWSYISKSVPSKTVGHIMLLYLPKTVWYALPIAMLFATAYMLSDFYARNELLAVFASGVSLFKFAAPLLIVAVFMSFGMFFLENNLVVKTFAKKEALQKKVLKTEKNMNNDNIVIMAEGGRIIYQAEYYDDSLKRLFTVYIMFRDENKNLQAIIVADNASYQTDHWVLSGATQYSYEDGNVKIKGLDQELIKRLTESPETFRNNTISVETVNTEEARAYIRHLEKAGLPSSEAKSVYYKKFSFPFVLVIVVFLAVGLSGKTRKNVLIISLFLSILSVVLFYVTQMITMLMAKFGTIPPLFGAWFPVFLFIVISIVLLKYART</sequence>
<dbReference type="PANTHER" id="PTHR33529">
    <property type="entry name" value="SLR0882 PROTEIN-RELATED"/>
    <property type="match status" value="1"/>
</dbReference>
<dbReference type="InterPro" id="IPR005495">
    <property type="entry name" value="LptG/LptF_permease"/>
</dbReference>
<dbReference type="Proteomes" id="UP000578697">
    <property type="component" value="Unassembled WGS sequence"/>
</dbReference>
<protein>
    <submittedName>
        <fullName evidence="7">Lipopolysaccharide export system permease protein</fullName>
    </submittedName>
    <submittedName>
        <fullName evidence="8">YjgP/YjgQ family permease</fullName>
    </submittedName>
</protein>
<evidence type="ECO:0000256" key="3">
    <source>
        <dbReference type="ARBA" id="ARBA00022692"/>
    </source>
</evidence>
<feature type="transmembrane region" description="Helical" evidence="6">
    <location>
        <begin position="12"/>
        <end position="39"/>
    </location>
</feature>
<reference evidence="8 10" key="1">
    <citation type="submission" date="2018-08" db="EMBL/GenBank/DDBJ databases">
        <title>The first complete genome of Treponema rectale (CHPAT), a commensal spirochete of the bovine rectum.</title>
        <authorList>
            <person name="Staton G.J."/>
            <person name="Clegg S.R."/>
            <person name="Carter S.D."/>
            <person name="Radford A.D."/>
            <person name="Darby A."/>
            <person name="Hall N."/>
            <person name="Birtles R.J."/>
            <person name="Evans N.J."/>
        </authorList>
    </citation>
    <scope>NUCLEOTIDE SEQUENCE [LARGE SCALE GENOMIC DNA]</scope>
    <source>
        <strain evidence="8 10">CHPA</strain>
    </source>
</reference>